<reference evidence="6" key="1">
    <citation type="journal article" date="2020" name="Mol. Plant Microbe">
        <title>Rhizobial microsymbionts of the narrowly endemic Oxytropis species growing in Kamchatka are characterized by significant genetic diversity and possess a set of genes that are associated with T3SS and T6SS secretion systems and can affect the development of symbiosis.</title>
        <authorList>
            <person name="Safronova V."/>
            <person name="Guro P."/>
            <person name="Sazanova A."/>
            <person name="Kuznetsova I."/>
            <person name="Belimov A."/>
            <person name="Yakubov V."/>
            <person name="Chirak E."/>
            <person name="Afonin A."/>
            <person name="Gogolev Y."/>
            <person name="Andronov E."/>
            <person name="Tikhonovich I."/>
        </authorList>
    </citation>
    <scope>NUCLEOTIDE SEQUENCE [LARGE SCALE GENOMIC DNA]</scope>
    <source>
        <strain evidence="6">583</strain>
    </source>
</reference>
<protein>
    <submittedName>
        <fullName evidence="5">Oxidoreductase</fullName>
    </submittedName>
</protein>
<dbReference type="PRINTS" id="PR00080">
    <property type="entry name" value="SDRFAMILY"/>
</dbReference>
<dbReference type="RefSeq" id="WP_183462603.1">
    <property type="nucleotide sequence ID" value="NZ_CP050296.1"/>
</dbReference>
<dbReference type="PANTHER" id="PTHR43976:SF16">
    <property type="entry name" value="SHORT-CHAIN DEHYDROGENASE_REDUCTASE FAMILY PROTEIN"/>
    <property type="match status" value="1"/>
</dbReference>
<dbReference type="EMBL" id="CP050296">
    <property type="protein sequence ID" value="QND56418.1"/>
    <property type="molecule type" value="Genomic_DNA"/>
</dbReference>
<dbReference type="InterPro" id="IPR036291">
    <property type="entry name" value="NAD(P)-bd_dom_sf"/>
</dbReference>
<gene>
    <name evidence="5" type="ORF">HB778_07170</name>
</gene>
<dbReference type="GO" id="GO:0016491">
    <property type="term" value="F:oxidoreductase activity"/>
    <property type="evidence" value="ECO:0007669"/>
    <property type="project" value="UniProtKB-KW"/>
</dbReference>
<dbReference type="SMART" id="SM00822">
    <property type="entry name" value="PKS_KR"/>
    <property type="match status" value="1"/>
</dbReference>
<dbReference type="Proteomes" id="UP000515465">
    <property type="component" value="Chromosome"/>
</dbReference>
<dbReference type="PANTHER" id="PTHR43976">
    <property type="entry name" value="SHORT CHAIN DEHYDROGENASE"/>
    <property type="match status" value="1"/>
</dbReference>
<proteinExistence type="inferred from homology"/>
<dbReference type="InterPro" id="IPR057326">
    <property type="entry name" value="KR_dom"/>
</dbReference>
<dbReference type="CDD" id="cd05374">
    <property type="entry name" value="17beta-HSD-like_SDR_c"/>
    <property type="match status" value="1"/>
</dbReference>
<keyword evidence="2" id="KW-0560">Oxidoreductase</keyword>
<sequence>MNKTNPGVALVTGASSGIGRATANTLRNAGFHVFGTSRRTASKQSDGVTMLTCDVTDDASVAKMVDDVLAKAGRIDLLVNNAGMGLFGGAEESSTAQAQALFDVNVFGVFRVTNAVLPAMRRQGKGRIVNLSSVQGFIPAPYFALYASTKHAIEGYSESLDHELRPFGIRVSLVEPAYTRTSFEDNLAAPDQSLEIYDSARAGMTASVRKSMEKGDAPEVVAKTVLAAATDPAPKKRYAAGKMARQVSFLRRFVPASAFDKSLRKQLGLPA</sequence>
<dbReference type="FunFam" id="3.40.50.720:FF:000084">
    <property type="entry name" value="Short-chain dehydrogenase reductase"/>
    <property type="match status" value="1"/>
</dbReference>
<evidence type="ECO:0000259" key="4">
    <source>
        <dbReference type="SMART" id="SM00822"/>
    </source>
</evidence>
<evidence type="ECO:0000256" key="3">
    <source>
        <dbReference type="RuleBase" id="RU000363"/>
    </source>
</evidence>
<evidence type="ECO:0000256" key="1">
    <source>
        <dbReference type="ARBA" id="ARBA00006484"/>
    </source>
</evidence>
<dbReference type="Pfam" id="PF00106">
    <property type="entry name" value="adh_short"/>
    <property type="match status" value="1"/>
</dbReference>
<organism evidence="5 6">
    <name type="scientific">Mesorhizobium huakuii</name>
    <dbReference type="NCBI Taxonomy" id="28104"/>
    <lineage>
        <taxon>Bacteria</taxon>
        <taxon>Pseudomonadati</taxon>
        <taxon>Pseudomonadota</taxon>
        <taxon>Alphaproteobacteria</taxon>
        <taxon>Hyphomicrobiales</taxon>
        <taxon>Phyllobacteriaceae</taxon>
        <taxon>Mesorhizobium</taxon>
    </lineage>
</organism>
<dbReference type="AlphaFoldDB" id="A0A7G6SPI6"/>
<feature type="domain" description="Ketoreductase" evidence="4">
    <location>
        <begin position="7"/>
        <end position="180"/>
    </location>
</feature>
<dbReference type="InterPro" id="IPR051911">
    <property type="entry name" value="SDR_oxidoreductase"/>
</dbReference>
<evidence type="ECO:0000313" key="5">
    <source>
        <dbReference type="EMBL" id="QND56418.1"/>
    </source>
</evidence>
<dbReference type="InterPro" id="IPR002347">
    <property type="entry name" value="SDR_fam"/>
</dbReference>
<dbReference type="PRINTS" id="PR00081">
    <property type="entry name" value="GDHRDH"/>
</dbReference>
<dbReference type="SUPFAM" id="SSF51735">
    <property type="entry name" value="NAD(P)-binding Rossmann-fold domains"/>
    <property type="match status" value="1"/>
</dbReference>
<name>A0A7G6SPI6_9HYPH</name>
<comment type="similarity">
    <text evidence="1 3">Belongs to the short-chain dehydrogenases/reductases (SDR) family.</text>
</comment>
<dbReference type="Gene3D" id="3.40.50.720">
    <property type="entry name" value="NAD(P)-binding Rossmann-like Domain"/>
    <property type="match status" value="1"/>
</dbReference>
<dbReference type="NCBIfam" id="NF004823">
    <property type="entry name" value="PRK06179.1"/>
    <property type="match status" value="1"/>
</dbReference>
<accession>A0A7G6SPI6</accession>
<evidence type="ECO:0000256" key="2">
    <source>
        <dbReference type="ARBA" id="ARBA00023002"/>
    </source>
</evidence>
<evidence type="ECO:0000313" key="6">
    <source>
        <dbReference type="Proteomes" id="UP000515465"/>
    </source>
</evidence>